<dbReference type="InterPro" id="IPR004993">
    <property type="entry name" value="GH3"/>
</dbReference>
<dbReference type="InterPro" id="IPR055378">
    <property type="entry name" value="GH3_C"/>
</dbReference>
<dbReference type="RefSeq" id="WP_099143136.1">
    <property type="nucleotide sequence ID" value="NZ_CAWNOR010000065.1"/>
</dbReference>
<feature type="domain" description="GH3 middle" evidence="1">
    <location>
        <begin position="338"/>
        <end position="414"/>
    </location>
</feature>
<accession>A0A2D0L240</accession>
<evidence type="ECO:0008006" key="5">
    <source>
        <dbReference type="Google" id="ProtNLM"/>
    </source>
</evidence>
<dbReference type="AlphaFoldDB" id="A0A2D0L240"/>
<sequence>MNLYDESLKSLFKRRTEFFKNEFIEKIQDPLAAQKEVLSDLADITRDADFWQEKKANLSSLEEFKKSVPISSYGYFEEAIKKEIITKGGIITNSPVIRWLKTSGTTGNPKYIPYTYHWMQKYRIPAMYTMWDTFINACPHILLQKYSVLDTQTTREAVQPSVCGLSHQSISNRYPRINDNDWTPPWNSEPWYNENMPSDHDGRSYARLRYFLEKDLRAITAINPSMILSLYDKLNTFKDSLVRDIYDGTLQGEKCNNFSPDHQMAKKIENIFSKNNFTLCDVWPKLSFYSCWTSAGASYYLTRLDDIIPEATIVPFMTCGTEGVTTIPICPDIESQPLAINQAVFEFIPAEIDPEKWLGKYEQNTLSPMELEPGKRYHIIMSQAHGLLRMWTGDIFEVTEVTPEGTPWMFFVERYGVFNSFTGEKLTHQDLSVSFEKTFKTHEGQKMPYLIAPKWDAIPYYISVVESLRGIDAEVFAKQLDKEIATVNIEYASKRDSGRLAAPKVFVCPPDTLRQYFEHGRNAKNGNQHKFKHHQTDSSIVESFWK</sequence>
<evidence type="ECO:0000313" key="3">
    <source>
        <dbReference type="EMBL" id="PHM69738.1"/>
    </source>
</evidence>
<dbReference type="InterPro" id="IPR055377">
    <property type="entry name" value="GH3_M"/>
</dbReference>
<evidence type="ECO:0000259" key="1">
    <source>
        <dbReference type="Pfam" id="PF23571"/>
    </source>
</evidence>
<gene>
    <name evidence="3" type="ORF">Xkoz_03360</name>
</gene>
<dbReference type="Pfam" id="PF23571">
    <property type="entry name" value="GH3_M"/>
    <property type="match status" value="1"/>
</dbReference>
<dbReference type="Pfam" id="PF03321">
    <property type="entry name" value="GH3"/>
    <property type="match status" value="1"/>
</dbReference>
<organism evidence="3 4">
    <name type="scientific">Xenorhabdus kozodoii</name>
    <dbReference type="NCBI Taxonomy" id="351676"/>
    <lineage>
        <taxon>Bacteria</taxon>
        <taxon>Pseudomonadati</taxon>
        <taxon>Pseudomonadota</taxon>
        <taxon>Gammaproteobacteria</taxon>
        <taxon>Enterobacterales</taxon>
        <taxon>Morganellaceae</taxon>
        <taxon>Xenorhabdus</taxon>
    </lineage>
</organism>
<dbReference type="Proteomes" id="UP000221101">
    <property type="component" value="Unassembled WGS sequence"/>
</dbReference>
<dbReference type="Pfam" id="PF23572">
    <property type="entry name" value="GH3_C"/>
    <property type="match status" value="1"/>
</dbReference>
<protein>
    <recommendedName>
        <fullName evidence="5">GH3 auxin-responsive promoter</fullName>
    </recommendedName>
</protein>
<dbReference type="OrthoDB" id="9807441at2"/>
<proteinExistence type="predicted"/>
<comment type="caution">
    <text evidence="3">The sequence shown here is derived from an EMBL/GenBank/DDBJ whole genome shotgun (WGS) entry which is preliminary data.</text>
</comment>
<reference evidence="3 4" key="1">
    <citation type="journal article" date="2017" name="Nat. Microbiol.">
        <title>Natural product diversity associated with the nematode symbionts Photorhabdus and Xenorhabdus.</title>
        <authorList>
            <person name="Tobias N.J."/>
            <person name="Wolff H."/>
            <person name="Djahanschiri B."/>
            <person name="Grundmann F."/>
            <person name="Kronenwerth M."/>
            <person name="Shi Y.M."/>
            <person name="Simonyi S."/>
            <person name="Grun P."/>
            <person name="Shapiro-Ilan D."/>
            <person name="Pidot S.J."/>
            <person name="Stinear T.P."/>
            <person name="Ebersberger I."/>
            <person name="Bode H.B."/>
        </authorList>
    </citation>
    <scope>NUCLEOTIDE SEQUENCE [LARGE SCALE GENOMIC DNA]</scope>
    <source>
        <strain evidence="3 4">DSM 17907</strain>
    </source>
</reference>
<name>A0A2D0L240_9GAMM</name>
<feature type="domain" description="GH3 C-terminal" evidence="2">
    <location>
        <begin position="457"/>
        <end position="537"/>
    </location>
</feature>
<evidence type="ECO:0000313" key="4">
    <source>
        <dbReference type="Proteomes" id="UP000221101"/>
    </source>
</evidence>
<keyword evidence="4" id="KW-1185">Reference proteome</keyword>
<dbReference type="PANTHER" id="PTHR31901">
    <property type="entry name" value="GH3 DOMAIN-CONTAINING PROTEIN"/>
    <property type="match status" value="1"/>
</dbReference>
<dbReference type="GO" id="GO:0005737">
    <property type="term" value="C:cytoplasm"/>
    <property type="evidence" value="ECO:0007669"/>
    <property type="project" value="TreeGrafter"/>
</dbReference>
<dbReference type="PANTHER" id="PTHR31901:SF9">
    <property type="entry name" value="GH3 DOMAIN-CONTAINING PROTEIN"/>
    <property type="match status" value="1"/>
</dbReference>
<evidence type="ECO:0000259" key="2">
    <source>
        <dbReference type="Pfam" id="PF23572"/>
    </source>
</evidence>
<dbReference type="GO" id="GO:0016881">
    <property type="term" value="F:acid-amino acid ligase activity"/>
    <property type="evidence" value="ECO:0007669"/>
    <property type="project" value="TreeGrafter"/>
</dbReference>
<dbReference type="EMBL" id="NJCX01000030">
    <property type="protein sequence ID" value="PHM69738.1"/>
    <property type="molecule type" value="Genomic_DNA"/>
</dbReference>